<proteinExistence type="predicted"/>
<name>A0AAW1W7X5_RUBAR</name>
<dbReference type="InterPro" id="IPR001584">
    <property type="entry name" value="Integrase_cat-core"/>
</dbReference>
<sequence>MSVQLEGFDNLKAMYDEDVNFGKIWELCKTGRHEDYFLQDGFLFKGVLLCIPKCSLKEYIIKELHSGGLGGHFGRDKTIGLVKEKYFWPTIYRDVTHYVKRCRICQTCKGQSQNTGAYTPLPPPKSPWQDVSMDFVVGLPRTQRGNDSIFVVVDRFSKMAHFISCKKTMDASYIASLYFNEVVKHHGVPKSIVSDRDTKFLSHFWKHLWNRIGTSLLYSSAYHLQTDGQTEVVNRTLGNLLRGLAAKRPKQWDLILPQAEFSYNSVINRSTGKSPFEIVYGQAPTHYLDLAPIPNSSLSNKKAEDFVSTMNKIHDEVRKKLEQSNAKYKEATNKHRRVKTFHEGDLVWVYLKNERFPVGSYNKLKERKIGPCQILTKINDNAYKIDLPPNIRTHPTFNVRDLSEYHGELESDSWASAFSPRENDAVL</sequence>
<accession>A0AAW1W7X5</accession>
<keyword evidence="3" id="KW-1185">Reference proteome</keyword>
<dbReference type="Gene3D" id="3.30.420.10">
    <property type="entry name" value="Ribonuclease H-like superfamily/Ribonuclease H"/>
    <property type="match status" value="1"/>
</dbReference>
<dbReference type="InterPro" id="IPR056924">
    <property type="entry name" value="SH3_Tf2-1"/>
</dbReference>
<dbReference type="InterPro" id="IPR036397">
    <property type="entry name" value="RNaseH_sf"/>
</dbReference>
<dbReference type="EMBL" id="JBEDUW010000006">
    <property type="protein sequence ID" value="KAK9920990.1"/>
    <property type="molecule type" value="Genomic_DNA"/>
</dbReference>
<dbReference type="GO" id="GO:0015074">
    <property type="term" value="P:DNA integration"/>
    <property type="evidence" value="ECO:0007669"/>
    <property type="project" value="InterPro"/>
</dbReference>
<dbReference type="PROSITE" id="PS50994">
    <property type="entry name" value="INTEGRASE"/>
    <property type="match status" value="1"/>
</dbReference>
<dbReference type="Proteomes" id="UP001457282">
    <property type="component" value="Unassembled WGS sequence"/>
</dbReference>
<feature type="domain" description="Integrase catalytic" evidence="1">
    <location>
        <begin position="123"/>
        <end position="283"/>
    </location>
</feature>
<reference evidence="2 3" key="1">
    <citation type="journal article" date="2023" name="G3 (Bethesda)">
        <title>A chromosome-length genome assembly and annotation of blackberry (Rubus argutus, cv. 'Hillquist').</title>
        <authorList>
            <person name="Bruna T."/>
            <person name="Aryal R."/>
            <person name="Dudchenko O."/>
            <person name="Sargent D.J."/>
            <person name="Mead D."/>
            <person name="Buti M."/>
            <person name="Cavallini A."/>
            <person name="Hytonen T."/>
            <person name="Andres J."/>
            <person name="Pham M."/>
            <person name="Weisz D."/>
            <person name="Mascagni F."/>
            <person name="Usai G."/>
            <person name="Natali L."/>
            <person name="Bassil N."/>
            <person name="Fernandez G.E."/>
            <person name="Lomsadze A."/>
            <person name="Armour M."/>
            <person name="Olukolu B."/>
            <person name="Poorten T."/>
            <person name="Britton C."/>
            <person name="Davik J."/>
            <person name="Ashrafi H."/>
            <person name="Aiden E.L."/>
            <person name="Borodovsky M."/>
            <person name="Worthington M."/>
        </authorList>
    </citation>
    <scope>NUCLEOTIDE SEQUENCE [LARGE SCALE GENOMIC DNA]</scope>
    <source>
        <strain evidence="2">PI 553951</strain>
    </source>
</reference>
<dbReference type="GO" id="GO:0003676">
    <property type="term" value="F:nucleic acid binding"/>
    <property type="evidence" value="ECO:0007669"/>
    <property type="project" value="InterPro"/>
</dbReference>
<dbReference type="Pfam" id="PF24626">
    <property type="entry name" value="SH3_Tf2-1"/>
    <property type="match status" value="1"/>
</dbReference>
<dbReference type="PANTHER" id="PTHR35046">
    <property type="entry name" value="ZINC KNUCKLE (CCHC-TYPE) FAMILY PROTEIN"/>
    <property type="match status" value="1"/>
</dbReference>
<dbReference type="SUPFAM" id="SSF53098">
    <property type="entry name" value="Ribonuclease H-like"/>
    <property type="match status" value="1"/>
</dbReference>
<dbReference type="AlphaFoldDB" id="A0AAW1W7X5"/>
<dbReference type="InterPro" id="IPR012337">
    <property type="entry name" value="RNaseH-like_sf"/>
</dbReference>
<evidence type="ECO:0000259" key="1">
    <source>
        <dbReference type="PROSITE" id="PS50994"/>
    </source>
</evidence>
<protein>
    <recommendedName>
        <fullName evidence="1">Integrase catalytic domain-containing protein</fullName>
    </recommendedName>
</protein>
<organism evidence="2 3">
    <name type="scientific">Rubus argutus</name>
    <name type="common">Southern blackberry</name>
    <dbReference type="NCBI Taxonomy" id="59490"/>
    <lineage>
        <taxon>Eukaryota</taxon>
        <taxon>Viridiplantae</taxon>
        <taxon>Streptophyta</taxon>
        <taxon>Embryophyta</taxon>
        <taxon>Tracheophyta</taxon>
        <taxon>Spermatophyta</taxon>
        <taxon>Magnoliopsida</taxon>
        <taxon>eudicotyledons</taxon>
        <taxon>Gunneridae</taxon>
        <taxon>Pentapetalae</taxon>
        <taxon>rosids</taxon>
        <taxon>fabids</taxon>
        <taxon>Rosales</taxon>
        <taxon>Rosaceae</taxon>
        <taxon>Rosoideae</taxon>
        <taxon>Rosoideae incertae sedis</taxon>
        <taxon>Rubus</taxon>
    </lineage>
</organism>
<dbReference type="Pfam" id="PF17921">
    <property type="entry name" value="Integrase_H2C2"/>
    <property type="match status" value="1"/>
</dbReference>
<dbReference type="FunFam" id="3.30.420.10:FF:000032">
    <property type="entry name" value="Retrovirus-related Pol polyprotein from transposon 297-like Protein"/>
    <property type="match status" value="1"/>
</dbReference>
<dbReference type="Gene3D" id="1.10.340.70">
    <property type="match status" value="1"/>
</dbReference>
<evidence type="ECO:0000313" key="2">
    <source>
        <dbReference type="EMBL" id="KAK9920990.1"/>
    </source>
</evidence>
<dbReference type="FunFam" id="1.10.340.70:FF:000001">
    <property type="entry name" value="Retrovirus-related Pol polyprotein from transposon gypsy-like Protein"/>
    <property type="match status" value="1"/>
</dbReference>
<gene>
    <name evidence="2" type="ORF">M0R45_029522</name>
</gene>
<evidence type="ECO:0000313" key="3">
    <source>
        <dbReference type="Proteomes" id="UP001457282"/>
    </source>
</evidence>
<comment type="caution">
    <text evidence="2">The sequence shown here is derived from an EMBL/GenBank/DDBJ whole genome shotgun (WGS) entry which is preliminary data.</text>
</comment>
<dbReference type="InterPro" id="IPR041588">
    <property type="entry name" value="Integrase_H2C2"/>
</dbReference>
<dbReference type="PANTHER" id="PTHR35046:SF26">
    <property type="entry name" value="RNA-DIRECTED DNA POLYMERASE"/>
    <property type="match status" value="1"/>
</dbReference>